<dbReference type="GO" id="GO:0000139">
    <property type="term" value="C:Golgi membrane"/>
    <property type="evidence" value="ECO:0007669"/>
    <property type="project" value="UniProtKB-SubCell"/>
</dbReference>
<dbReference type="InterPro" id="IPR007217">
    <property type="entry name" value="Per1-like"/>
</dbReference>
<feature type="transmembrane region" description="Helical" evidence="7">
    <location>
        <begin position="363"/>
        <end position="384"/>
    </location>
</feature>
<keyword evidence="4 7" id="KW-0732">Signal</keyword>
<dbReference type="PANTHER" id="PTHR13148">
    <property type="entry name" value="PER1-RELATED"/>
    <property type="match status" value="1"/>
</dbReference>
<feature type="transmembrane region" description="Helical" evidence="7">
    <location>
        <begin position="291"/>
        <end position="312"/>
    </location>
</feature>
<dbReference type="AlphaFoldDB" id="A0A7S3D2J5"/>
<feature type="transmembrane region" description="Helical" evidence="7">
    <location>
        <begin position="237"/>
        <end position="256"/>
    </location>
</feature>
<feature type="signal peptide" evidence="7">
    <location>
        <begin position="1"/>
        <end position="28"/>
    </location>
</feature>
<reference evidence="8" key="1">
    <citation type="submission" date="2021-01" db="EMBL/GenBank/DDBJ databases">
        <authorList>
            <person name="Corre E."/>
            <person name="Pelletier E."/>
            <person name="Niang G."/>
            <person name="Scheremetjew M."/>
            <person name="Finn R."/>
            <person name="Kale V."/>
            <person name="Holt S."/>
            <person name="Cochrane G."/>
            <person name="Meng A."/>
            <person name="Brown T."/>
            <person name="Cohen L."/>
        </authorList>
    </citation>
    <scope>NUCLEOTIDE SEQUENCE</scope>
    <source>
        <strain evidence="8">NIES-2562</strain>
    </source>
</reference>
<keyword evidence="6 7" id="KW-0472">Membrane</keyword>
<keyword evidence="7" id="KW-0333">Golgi apparatus</keyword>
<dbReference type="Pfam" id="PF04080">
    <property type="entry name" value="Per1"/>
    <property type="match status" value="1"/>
</dbReference>
<evidence type="ECO:0000256" key="2">
    <source>
        <dbReference type="ARBA" id="ARBA00022502"/>
    </source>
</evidence>
<keyword evidence="3 7" id="KW-0812">Transmembrane</keyword>
<gene>
    <name evidence="8" type="ORF">PBIL07802_LOCUS6774</name>
</gene>
<feature type="transmembrane region" description="Helical" evidence="7">
    <location>
        <begin position="203"/>
        <end position="225"/>
    </location>
</feature>
<dbReference type="EMBL" id="HBIB01010567">
    <property type="protein sequence ID" value="CAE0244598.1"/>
    <property type="molecule type" value="Transcribed_RNA"/>
</dbReference>
<comment type="similarity">
    <text evidence="7">Belongs to the PGAP3 family.</text>
</comment>
<evidence type="ECO:0000256" key="7">
    <source>
        <dbReference type="RuleBase" id="RU365066"/>
    </source>
</evidence>
<evidence type="ECO:0000256" key="5">
    <source>
        <dbReference type="ARBA" id="ARBA00022989"/>
    </source>
</evidence>
<evidence type="ECO:0000256" key="4">
    <source>
        <dbReference type="ARBA" id="ARBA00022729"/>
    </source>
</evidence>
<protein>
    <recommendedName>
        <fullName evidence="7">Post-GPI attachment to proteins factor 3</fullName>
    </recommendedName>
</protein>
<name>A0A7S3D2J5_9EUKA</name>
<keyword evidence="5 7" id="KW-1133">Transmembrane helix</keyword>
<dbReference type="GO" id="GO:0006506">
    <property type="term" value="P:GPI anchor biosynthetic process"/>
    <property type="evidence" value="ECO:0007669"/>
    <property type="project" value="UniProtKB-KW"/>
</dbReference>
<dbReference type="GO" id="GO:0005789">
    <property type="term" value="C:endoplasmic reticulum membrane"/>
    <property type="evidence" value="ECO:0007669"/>
    <property type="project" value="TreeGrafter"/>
</dbReference>
<sequence length="391" mass="43526">MGTCSFGLFAALLALAQLQFASLAKVSGDNDGSWNQLGLGVHVSSAQRTFIPSNSTVPDSQVHRITGRLTDVPRDLALAGVCVRSCLAHTGVCNDDRKKCSIVFHPSLNAACIRRPEGHKTSCKRSSTEERACALACHKYLKSLDKGSFLWAGRWACIQPLFGMDDPASVLFCLLNILNYSVLLPHFLRALKRHHGEGTLRQLSSLWCLNYIGGAAAFVTALIFHWKDTEWTQYGDYIGAIAFSYLTLSLTVRRVFDVSTSAALAKLAAGALFFFSLHISYLLFVDFDFKLNIALISLLGIINTALLCSWCFYPRISAHLSRPTPPHRTSFFVALSLIFLWLSCGFEMIEFEPLWETVDGHSLWHLVTIATALAWHRFIMLDIVKEEKEKT</sequence>
<dbReference type="GO" id="GO:0016788">
    <property type="term" value="F:hydrolase activity, acting on ester bonds"/>
    <property type="evidence" value="ECO:0007669"/>
    <property type="project" value="TreeGrafter"/>
</dbReference>
<keyword evidence="2 7" id="KW-0337">GPI-anchor biosynthesis</keyword>
<evidence type="ECO:0000256" key="6">
    <source>
        <dbReference type="ARBA" id="ARBA00023136"/>
    </source>
</evidence>
<comment type="function">
    <text evidence="7">Involved in the lipid remodeling steps of GPI-anchor maturation.</text>
</comment>
<feature type="chain" id="PRO_5031589031" description="Post-GPI attachment to proteins factor 3" evidence="7">
    <location>
        <begin position="29"/>
        <end position="391"/>
    </location>
</feature>
<organism evidence="8">
    <name type="scientific">Palpitomonas bilix</name>
    <dbReference type="NCBI Taxonomy" id="652834"/>
    <lineage>
        <taxon>Eukaryota</taxon>
        <taxon>Eukaryota incertae sedis</taxon>
    </lineage>
</organism>
<feature type="transmembrane region" description="Helical" evidence="7">
    <location>
        <begin position="169"/>
        <end position="191"/>
    </location>
</feature>
<proteinExistence type="inferred from homology"/>
<feature type="transmembrane region" description="Helical" evidence="7">
    <location>
        <begin position="332"/>
        <end position="351"/>
    </location>
</feature>
<feature type="transmembrane region" description="Helical" evidence="7">
    <location>
        <begin position="263"/>
        <end position="285"/>
    </location>
</feature>
<accession>A0A7S3D2J5</accession>
<evidence type="ECO:0000256" key="1">
    <source>
        <dbReference type="ARBA" id="ARBA00004127"/>
    </source>
</evidence>
<comment type="subcellular location">
    <subcellularLocation>
        <location evidence="1">Endomembrane system</location>
        <topology evidence="1">Multi-pass membrane protein</topology>
    </subcellularLocation>
    <subcellularLocation>
        <location evidence="7">Golgi apparatus membrane</location>
        <topology evidence="7">Multi-pass membrane protein</topology>
    </subcellularLocation>
</comment>
<dbReference type="PANTHER" id="PTHR13148:SF0">
    <property type="entry name" value="POST-GPI ATTACHMENT TO PROTEINS FACTOR 3"/>
    <property type="match status" value="1"/>
</dbReference>
<evidence type="ECO:0000313" key="8">
    <source>
        <dbReference type="EMBL" id="CAE0244598.1"/>
    </source>
</evidence>
<evidence type="ECO:0000256" key="3">
    <source>
        <dbReference type="ARBA" id="ARBA00022692"/>
    </source>
</evidence>